<keyword evidence="7" id="KW-0443">Lipid metabolism</keyword>
<evidence type="ECO:0000256" key="8">
    <source>
        <dbReference type="ARBA" id="ARBA00023136"/>
    </source>
</evidence>
<dbReference type="InterPro" id="IPR004570">
    <property type="entry name" value="Phosphatidylglycerol_P_synth"/>
</dbReference>
<dbReference type="InterPro" id="IPR043130">
    <property type="entry name" value="CDP-OH_PTrfase_TM_dom"/>
</dbReference>
<dbReference type="InterPro" id="IPR048254">
    <property type="entry name" value="CDP_ALCOHOL_P_TRANSF_CS"/>
</dbReference>
<sequence length="187" mass="21007">MLKSIIRDKKIITIPNALSALRILMIPAILYYINHQYELAFFYLLLSWVTDILDGVIARKFHMTSDLGIVLDPVADKLTQGCVLIALAKSTPWMTALCMLLIAKESIMVLFGLTVLKKTNRTYSAKWHGKVANGCIYTTLAAHILWKDMPNTYSTGMIIFCAAAMLLSLVLYCLRYASIIRKTNSVL</sequence>
<dbReference type="EC" id="2.7.8.5" evidence="12"/>
<gene>
    <name evidence="12" type="primary">pgsA_23</name>
    <name evidence="12" type="ORF">SDC9_111637</name>
</gene>
<comment type="similarity">
    <text evidence="2">Belongs to the CDP-alcohol phosphatidyltransferase class-I family.</text>
</comment>
<evidence type="ECO:0000256" key="9">
    <source>
        <dbReference type="ARBA" id="ARBA00023209"/>
    </source>
</evidence>
<dbReference type="Gene3D" id="1.20.120.1760">
    <property type="match status" value="1"/>
</dbReference>
<comment type="subcellular location">
    <subcellularLocation>
        <location evidence="1">Membrane</location>
        <topology evidence="1">Multi-pass membrane protein</topology>
    </subcellularLocation>
</comment>
<keyword evidence="9" id="KW-0594">Phospholipid biosynthesis</keyword>
<evidence type="ECO:0000256" key="7">
    <source>
        <dbReference type="ARBA" id="ARBA00023098"/>
    </source>
</evidence>
<accession>A0A645BI32</accession>
<name>A0A645BI32_9ZZZZ</name>
<proteinExistence type="inferred from homology"/>
<feature type="transmembrane region" description="Helical" evidence="11">
    <location>
        <begin position="12"/>
        <end position="33"/>
    </location>
</feature>
<evidence type="ECO:0000256" key="6">
    <source>
        <dbReference type="ARBA" id="ARBA00022989"/>
    </source>
</evidence>
<evidence type="ECO:0000256" key="5">
    <source>
        <dbReference type="ARBA" id="ARBA00022692"/>
    </source>
</evidence>
<dbReference type="GO" id="GO:0016020">
    <property type="term" value="C:membrane"/>
    <property type="evidence" value="ECO:0007669"/>
    <property type="project" value="UniProtKB-SubCell"/>
</dbReference>
<dbReference type="PROSITE" id="PS00379">
    <property type="entry name" value="CDP_ALCOHOL_P_TRANSF"/>
    <property type="match status" value="1"/>
</dbReference>
<dbReference type="GO" id="GO:0046474">
    <property type="term" value="P:glycerophospholipid biosynthetic process"/>
    <property type="evidence" value="ECO:0007669"/>
    <property type="project" value="TreeGrafter"/>
</dbReference>
<protein>
    <submittedName>
        <fullName evidence="12">CDP-diacylglycerol--glycerol-3-phosphate 3-phosphatidyltransferase</fullName>
        <ecNumber evidence="12">2.7.8.5</ecNumber>
    </submittedName>
</protein>
<keyword evidence="8 11" id="KW-0472">Membrane</keyword>
<organism evidence="12">
    <name type="scientific">bioreactor metagenome</name>
    <dbReference type="NCBI Taxonomy" id="1076179"/>
    <lineage>
        <taxon>unclassified sequences</taxon>
        <taxon>metagenomes</taxon>
        <taxon>ecological metagenomes</taxon>
    </lineage>
</organism>
<dbReference type="InterPro" id="IPR000462">
    <property type="entry name" value="CDP-OH_P_trans"/>
</dbReference>
<keyword evidence="4 12" id="KW-0808">Transferase</keyword>
<reference evidence="12" key="1">
    <citation type="submission" date="2019-08" db="EMBL/GenBank/DDBJ databases">
        <authorList>
            <person name="Kucharzyk K."/>
            <person name="Murdoch R.W."/>
            <person name="Higgins S."/>
            <person name="Loffler F."/>
        </authorList>
    </citation>
    <scope>NUCLEOTIDE SEQUENCE</scope>
</reference>
<keyword evidence="10" id="KW-1208">Phospholipid metabolism</keyword>
<evidence type="ECO:0000256" key="11">
    <source>
        <dbReference type="SAM" id="Phobius"/>
    </source>
</evidence>
<dbReference type="PIRSF" id="PIRSF000847">
    <property type="entry name" value="Phos_ph_gly_syn"/>
    <property type="match status" value="1"/>
</dbReference>
<dbReference type="GO" id="GO:0008444">
    <property type="term" value="F:CDP-diacylglycerol-glycerol-3-phosphate 3-phosphatidyltransferase activity"/>
    <property type="evidence" value="ECO:0007669"/>
    <property type="project" value="UniProtKB-EC"/>
</dbReference>
<feature type="transmembrane region" description="Helical" evidence="11">
    <location>
        <begin position="93"/>
        <end position="115"/>
    </location>
</feature>
<evidence type="ECO:0000313" key="12">
    <source>
        <dbReference type="EMBL" id="MPM64748.1"/>
    </source>
</evidence>
<dbReference type="PANTHER" id="PTHR14269:SF11">
    <property type="entry name" value="CDP-DIACYLGLYCEROL--GLYCEROL-3-PHOSPHATE 3-PHOSPHATIDYLTRANSFERASE"/>
    <property type="match status" value="1"/>
</dbReference>
<dbReference type="EMBL" id="VSSQ01020127">
    <property type="protein sequence ID" value="MPM64748.1"/>
    <property type="molecule type" value="Genomic_DNA"/>
</dbReference>
<dbReference type="InterPro" id="IPR050324">
    <property type="entry name" value="CDP-alcohol_PTase-I"/>
</dbReference>
<dbReference type="Pfam" id="PF01066">
    <property type="entry name" value="CDP-OH_P_transf"/>
    <property type="match status" value="1"/>
</dbReference>
<evidence type="ECO:0000256" key="2">
    <source>
        <dbReference type="ARBA" id="ARBA00010441"/>
    </source>
</evidence>
<keyword evidence="6 11" id="KW-1133">Transmembrane helix</keyword>
<keyword evidence="5 11" id="KW-0812">Transmembrane</keyword>
<evidence type="ECO:0000256" key="10">
    <source>
        <dbReference type="ARBA" id="ARBA00023264"/>
    </source>
</evidence>
<feature type="transmembrane region" description="Helical" evidence="11">
    <location>
        <begin position="127"/>
        <end position="146"/>
    </location>
</feature>
<evidence type="ECO:0000256" key="1">
    <source>
        <dbReference type="ARBA" id="ARBA00004141"/>
    </source>
</evidence>
<evidence type="ECO:0000256" key="4">
    <source>
        <dbReference type="ARBA" id="ARBA00022679"/>
    </source>
</evidence>
<dbReference type="AlphaFoldDB" id="A0A645BI32"/>
<evidence type="ECO:0000256" key="3">
    <source>
        <dbReference type="ARBA" id="ARBA00022516"/>
    </source>
</evidence>
<comment type="caution">
    <text evidence="12">The sequence shown here is derived from an EMBL/GenBank/DDBJ whole genome shotgun (WGS) entry which is preliminary data.</text>
</comment>
<feature type="transmembrane region" description="Helical" evidence="11">
    <location>
        <begin position="152"/>
        <end position="174"/>
    </location>
</feature>
<dbReference type="PANTHER" id="PTHR14269">
    <property type="entry name" value="CDP-DIACYLGLYCEROL--GLYCEROL-3-PHOSPHATE 3-PHOSPHATIDYLTRANSFERASE-RELATED"/>
    <property type="match status" value="1"/>
</dbReference>
<keyword evidence="3" id="KW-0444">Lipid biosynthesis</keyword>